<protein>
    <submittedName>
        <fullName evidence="1">Uncharacterized protein</fullName>
    </submittedName>
</protein>
<organism evidence="1 2">
    <name type="scientific">Symbiodinium natans</name>
    <dbReference type="NCBI Taxonomy" id="878477"/>
    <lineage>
        <taxon>Eukaryota</taxon>
        <taxon>Sar</taxon>
        <taxon>Alveolata</taxon>
        <taxon>Dinophyceae</taxon>
        <taxon>Suessiales</taxon>
        <taxon>Symbiodiniaceae</taxon>
        <taxon>Symbiodinium</taxon>
    </lineage>
</organism>
<evidence type="ECO:0000313" key="2">
    <source>
        <dbReference type="Proteomes" id="UP000604046"/>
    </source>
</evidence>
<dbReference type="AlphaFoldDB" id="A0A812MMX3"/>
<keyword evidence="2" id="KW-1185">Reference proteome</keyword>
<dbReference type="Proteomes" id="UP000604046">
    <property type="component" value="Unassembled WGS sequence"/>
</dbReference>
<sequence>MQLRHFEQVCKFLDTKFKTEFPDGVSSLMPASDSAGKEVPAEVRDFQCACLGACLTQLFMTSVVPKAKEPELAQMEKKNIVNATIKDISDFLTIWKASSLQSQLSEAKCLIVEDINKVANLVAATLQPHGLDSAACEQLENARTSLTKARSGPLYTAVAMSPVGVEICSRVSQLVQQHRSDLLLALDIDSAVNLAQGMRNFDAEVLLKQRDGGEWDIVIPGQAKFVEMTAKFLGFREKASEELLASSQDAVKLVSAKVDELYGALMSVVRAKYAKQFGEPLLRHMQIWAKGSLGADGPVLFEMIGQMGGFHPLAKVPLAKLLGKSLAESLEQEISVVKAYMSVLKDAFQVITKVLTEDVNEDLISEPQVAKLFGKLNDKEARKQLASTVPFLDKALDNLAGAMQLCLERWLAQVSSTFASFAGKLLEPEVTDDMVQGTLREEVLGVLEIHAEDSSETKQDLDWFFAFSSYFKYFGGSKVALKLDGPDGQTNVQVHAAFLCIVGALLRVAKYVMVCVNKLKECKGAKLWKDMLLATMQAKKESPIQWDTKTSRLLGCQFVFGKLASASKHFDEMLVQAVALTGNMDGVSAFYKALQKTMRESCGDIVAVMANDIESLVSSVKGFYTDLMTAQDAVAIFQSDPLDKQAISDLANDSNMQKLVHSGTRADRILSESASFLSDLKLVPVSDWMTEVTSSLIAATLVDVRDFQAVNGAVAQDNQSGKATMATVRYMNGSMTLAQALTRTLQPGETRLGLVSRCQNILEKKKILAEPALSKRAAALKGSTK</sequence>
<reference evidence="1" key="1">
    <citation type="submission" date="2021-02" db="EMBL/GenBank/DDBJ databases">
        <authorList>
            <person name="Dougan E. K."/>
            <person name="Rhodes N."/>
            <person name="Thang M."/>
            <person name="Chan C."/>
        </authorList>
    </citation>
    <scope>NUCLEOTIDE SEQUENCE</scope>
</reference>
<comment type="caution">
    <text evidence="1">The sequence shown here is derived from an EMBL/GenBank/DDBJ whole genome shotgun (WGS) entry which is preliminary data.</text>
</comment>
<evidence type="ECO:0000313" key="1">
    <source>
        <dbReference type="EMBL" id="CAE7275492.1"/>
    </source>
</evidence>
<gene>
    <name evidence="1" type="ORF">SNAT2548_LOCUS14617</name>
</gene>
<name>A0A812MMX3_9DINO</name>
<dbReference type="EMBL" id="CAJNDS010001735">
    <property type="protein sequence ID" value="CAE7275492.1"/>
    <property type="molecule type" value="Genomic_DNA"/>
</dbReference>
<accession>A0A812MMX3</accession>
<dbReference type="OrthoDB" id="419972at2759"/>
<proteinExistence type="predicted"/>